<dbReference type="Proteomes" id="UP000009168">
    <property type="component" value="Unassembled WGS sequence"/>
</dbReference>
<sequence length="580" mass="66713">MNLEDNDEDCTIYIEELKSDDPNLKINAVSKITSIAEILGPRRVREELIPYIIEIIEELDNEDEFLIKLAEQILLLNDFIDGKEHSHLLISPLELLSSMEENSVREKAVKCLIQIAQDQSPKFFTNNFLPMVRQLAQWDNYSSRISACSLLGACYSQFNQTEKKEILQFFQELCRDDTPMVRRTAAENLGYIADCQKGDFIYSVLVPLWQDLVQDQTDSVKVKAIEVSIKLMDKLNKQEVSDQFVKPLKDVLNLKNKSWRIRYAVAEVLGDLVNHLEKEVSRKEMVTIYETLLKDSEHEVRSVALIKLKDICKCLTEGVLVNNILPILNGLVQDTSQHVRTSLGEVLCSISVNFEVKNVISGILPIIENLLKDDMLDVRLNVMNNIEPLNNHIGNDNVKKSVLPLFEQISTEKQWRFRLAFVEFLPKLTQQLGFAEFKDNLIEYMKQFFFDHYSEIRQQNFKNFITLSKQHGYQNIKPIIVEGINNLAKSSNYIFRVSSLQGIQIISEILPKSDLQSLFEDMSSKLMSDPVPNVKINLLKLYISIQDKLDPSVRVSFSSNAKRSLAQDTDSDVQYYITQI</sequence>
<dbReference type="PROSITE" id="PS50077">
    <property type="entry name" value="HEAT_REPEAT"/>
    <property type="match status" value="5"/>
</dbReference>
<dbReference type="InterPro" id="IPR054573">
    <property type="entry name" value="PP2A/SF3B1-like_HEAT"/>
</dbReference>
<evidence type="ECO:0000256" key="1">
    <source>
        <dbReference type="ARBA" id="ARBA00022737"/>
    </source>
</evidence>
<evidence type="ECO:0000256" key="2">
    <source>
        <dbReference type="ARBA" id="ARBA00038332"/>
    </source>
</evidence>
<feature type="domain" description="Phosphatase PP2A regulatory subunit A/Splicing factor 3B subunit 1-like HEAT repeat" evidence="4">
    <location>
        <begin position="279"/>
        <end position="347"/>
    </location>
</feature>
<dbReference type="Pfam" id="PF02985">
    <property type="entry name" value="HEAT"/>
    <property type="match status" value="1"/>
</dbReference>
<dbReference type="GeneID" id="7835135"/>
<dbReference type="SUPFAM" id="SSF48371">
    <property type="entry name" value="ARM repeat"/>
    <property type="match status" value="1"/>
</dbReference>
<dbReference type="GO" id="GO:0000159">
    <property type="term" value="C:protein phosphatase type 2A complex"/>
    <property type="evidence" value="ECO:0007669"/>
    <property type="project" value="TreeGrafter"/>
</dbReference>
<evidence type="ECO:0000313" key="6">
    <source>
        <dbReference type="Proteomes" id="UP000009168"/>
    </source>
</evidence>
<dbReference type="OMA" id="DIAEVRC"/>
<evidence type="ECO:0000259" key="4">
    <source>
        <dbReference type="Pfam" id="PF22646"/>
    </source>
</evidence>
<dbReference type="GO" id="GO:0019888">
    <property type="term" value="F:protein phosphatase regulator activity"/>
    <property type="evidence" value="ECO:0007669"/>
    <property type="project" value="TreeGrafter"/>
</dbReference>
<dbReference type="GO" id="GO:0005634">
    <property type="term" value="C:nucleus"/>
    <property type="evidence" value="ECO:0007669"/>
    <property type="project" value="TreeGrafter"/>
</dbReference>
<comment type="similarity">
    <text evidence="2">Belongs to the phosphatase 2A regulatory subunit A family.</text>
</comment>
<dbReference type="InterPro" id="IPR011989">
    <property type="entry name" value="ARM-like"/>
</dbReference>
<keyword evidence="6" id="KW-1185">Reference proteome</keyword>
<dbReference type="PANTHER" id="PTHR10648">
    <property type="entry name" value="SERINE/THREONINE-PROTEIN PHOSPHATASE PP2A 65 KDA REGULATORY SUBUNIT"/>
    <property type="match status" value="1"/>
</dbReference>
<keyword evidence="1" id="KW-0677">Repeat</keyword>
<dbReference type="eggNOG" id="KOG0211">
    <property type="taxonomic scope" value="Eukaryota"/>
</dbReference>
<gene>
    <name evidence="5" type="ORF">TTHERM_00053920</name>
</gene>
<accession>I7MH70</accession>
<reference evidence="6" key="1">
    <citation type="journal article" date="2006" name="PLoS Biol.">
        <title>Macronuclear genome sequence of the ciliate Tetrahymena thermophila, a model eukaryote.</title>
        <authorList>
            <person name="Eisen J.A."/>
            <person name="Coyne R.S."/>
            <person name="Wu M."/>
            <person name="Wu D."/>
            <person name="Thiagarajan M."/>
            <person name="Wortman J.R."/>
            <person name="Badger J.H."/>
            <person name="Ren Q."/>
            <person name="Amedeo P."/>
            <person name="Jones K.M."/>
            <person name="Tallon L.J."/>
            <person name="Delcher A.L."/>
            <person name="Salzberg S.L."/>
            <person name="Silva J.C."/>
            <person name="Haas B.J."/>
            <person name="Majoros W.H."/>
            <person name="Farzad M."/>
            <person name="Carlton J.M."/>
            <person name="Smith R.K. Jr."/>
            <person name="Garg J."/>
            <person name="Pearlman R.E."/>
            <person name="Karrer K.M."/>
            <person name="Sun L."/>
            <person name="Manning G."/>
            <person name="Elde N.C."/>
            <person name="Turkewitz A.P."/>
            <person name="Asai D.J."/>
            <person name="Wilkes D.E."/>
            <person name="Wang Y."/>
            <person name="Cai H."/>
            <person name="Collins K."/>
            <person name="Stewart B.A."/>
            <person name="Lee S.R."/>
            <person name="Wilamowska K."/>
            <person name="Weinberg Z."/>
            <person name="Ruzzo W.L."/>
            <person name="Wloga D."/>
            <person name="Gaertig J."/>
            <person name="Frankel J."/>
            <person name="Tsao C.-C."/>
            <person name="Gorovsky M.A."/>
            <person name="Keeling P.J."/>
            <person name="Waller R.F."/>
            <person name="Patron N.J."/>
            <person name="Cherry J.M."/>
            <person name="Stover N.A."/>
            <person name="Krieger C.J."/>
            <person name="del Toro C."/>
            <person name="Ryder H.F."/>
            <person name="Williamson S.C."/>
            <person name="Barbeau R.A."/>
            <person name="Hamilton E.P."/>
            <person name="Orias E."/>
        </authorList>
    </citation>
    <scope>NUCLEOTIDE SEQUENCE [LARGE SCALE GENOMIC DNA]</scope>
    <source>
        <strain evidence="6">SB210</strain>
    </source>
</reference>
<dbReference type="AlphaFoldDB" id="I7MH70"/>
<dbReference type="InterPro" id="IPR021133">
    <property type="entry name" value="HEAT_type_2"/>
</dbReference>
<dbReference type="InterPro" id="IPR051023">
    <property type="entry name" value="PP2A_Regulatory_Subunit_A"/>
</dbReference>
<dbReference type="OrthoDB" id="340346at2759"/>
<dbReference type="InterPro" id="IPR016024">
    <property type="entry name" value="ARM-type_fold"/>
</dbReference>
<evidence type="ECO:0000313" key="5">
    <source>
        <dbReference type="EMBL" id="EAR87276.1"/>
    </source>
</evidence>
<dbReference type="RefSeq" id="XP_001007521.1">
    <property type="nucleotide sequence ID" value="XM_001007521.1"/>
</dbReference>
<dbReference type="EMBL" id="GG662853">
    <property type="protein sequence ID" value="EAR87276.1"/>
    <property type="molecule type" value="Genomic_DNA"/>
</dbReference>
<dbReference type="KEGG" id="tet:TTHERM_00053920"/>
<proteinExistence type="inferred from homology"/>
<feature type="repeat" description="HEAT" evidence="3">
    <location>
        <begin position="166"/>
        <end position="203"/>
    </location>
</feature>
<dbReference type="Pfam" id="PF22646">
    <property type="entry name" value="PPP2R1A-like_HEAT"/>
    <property type="match status" value="1"/>
</dbReference>
<dbReference type="GO" id="GO:0005829">
    <property type="term" value="C:cytosol"/>
    <property type="evidence" value="ECO:0007669"/>
    <property type="project" value="TreeGrafter"/>
</dbReference>
<evidence type="ECO:0000256" key="3">
    <source>
        <dbReference type="PROSITE-ProRule" id="PRU00103"/>
    </source>
</evidence>
<name>I7MH70_TETTS</name>
<dbReference type="PANTHER" id="PTHR10648:SF4">
    <property type="entry name" value="PROTEIN PHOSPHATASE 2 (FORMERLY 2A), REGULATORY SUBUNIT A, BETA ISOFORM-RELATED"/>
    <property type="match status" value="1"/>
</dbReference>
<protein>
    <submittedName>
        <fullName evidence="5">Serine/threonine-protein phosphatase 2A 65 kDa regulatory subunit A beta</fullName>
    </submittedName>
</protein>
<dbReference type="HOGENOM" id="CLU_015533_2_1_1"/>
<dbReference type="InParanoid" id="I7MH70"/>
<dbReference type="STRING" id="312017.I7MH70"/>
<dbReference type="InterPro" id="IPR000357">
    <property type="entry name" value="HEAT"/>
</dbReference>
<organism evidence="5 6">
    <name type="scientific">Tetrahymena thermophila (strain SB210)</name>
    <dbReference type="NCBI Taxonomy" id="312017"/>
    <lineage>
        <taxon>Eukaryota</taxon>
        <taxon>Sar</taxon>
        <taxon>Alveolata</taxon>
        <taxon>Ciliophora</taxon>
        <taxon>Intramacronucleata</taxon>
        <taxon>Oligohymenophorea</taxon>
        <taxon>Hymenostomatida</taxon>
        <taxon>Tetrahymenina</taxon>
        <taxon>Tetrahymenidae</taxon>
        <taxon>Tetrahymena</taxon>
    </lineage>
</organism>
<dbReference type="Gene3D" id="1.25.10.10">
    <property type="entry name" value="Leucine-rich Repeat Variant"/>
    <property type="match status" value="1"/>
</dbReference>
<feature type="repeat" description="HEAT" evidence="3">
    <location>
        <begin position="363"/>
        <end position="401"/>
    </location>
</feature>
<feature type="repeat" description="HEAT" evidence="3">
    <location>
        <begin position="402"/>
        <end position="440"/>
    </location>
</feature>
<feature type="repeat" description="HEAT" evidence="3">
    <location>
        <begin position="205"/>
        <end position="243"/>
    </location>
</feature>
<feature type="repeat" description="HEAT" evidence="3">
    <location>
        <begin position="324"/>
        <end position="361"/>
    </location>
</feature>